<dbReference type="PANTHER" id="PTHR45947">
    <property type="entry name" value="SULFOQUINOVOSYL TRANSFERASE SQD2"/>
    <property type="match status" value="1"/>
</dbReference>
<evidence type="ECO:0000259" key="1">
    <source>
        <dbReference type="Pfam" id="PF00534"/>
    </source>
</evidence>
<organism evidence="3 4">
    <name type="scientific">Candidatus Magasanikbacteria bacterium RIFOXYD1_FULL_40_23</name>
    <dbReference type="NCBI Taxonomy" id="1798705"/>
    <lineage>
        <taxon>Bacteria</taxon>
        <taxon>Candidatus Magasanikiibacteriota</taxon>
    </lineage>
</organism>
<dbReference type="SUPFAM" id="SSF53756">
    <property type="entry name" value="UDP-Glycosyltransferase/glycogen phosphorylase"/>
    <property type="match status" value="1"/>
</dbReference>
<gene>
    <name evidence="3" type="ORF">A2563_05400</name>
</gene>
<dbReference type="PANTHER" id="PTHR45947:SF3">
    <property type="entry name" value="SULFOQUINOVOSYL TRANSFERASE SQD2"/>
    <property type="match status" value="1"/>
</dbReference>
<evidence type="ECO:0000313" key="4">
    <source>
        <dbReference type="Proteomes" id="UP000176634"/>
    </source>
</evidence>
<dbReference type="CDD" id="cd03801">
    <property type="entry name" value="GT4_PimA-like"/>
    <property type="match status" value="1"/>
</dbReference>
<dbReference type="Proteomes" id="UP000176634">
    <property type="component" value="Unassembled WGS sequence"/>
</dbReference>
<dbReference type="Gene3D" id="3.40.50.2000">
    <property type="entry name" value="Glycogen Phosphorylase B"/>
    <property type="match status" value="2"/>
</dbReference>
<sequence length="388" mass="44462">MRIAMIGQKGVPAIYGGIERHVEELSVELVKQGHDVLVYARSWFTNKNIKNYQGIKIKHTPTLRTKHLDAIVHTFTSTIHALLFQKPDIIHYHGVGPALLSWIPRVFSPKTKVVVTMHCLDRYHQKWGFFARFMLRMGEWAGCAFAHQVISVSKTIQNYCLNEYQKPTTYIANGVKASEHQNYSLIDEWDLKPKKYLLMVSRLVKHKGAHYLLEAWQIARQQNPELLKDYKLAIVGDAVFTDSYVSELHQIARGDNSIVFTGWQKGQELAELYANTTLLVHPSENEGLPITVLQAMSYAKPVLVSDIPEHREVINNPEFWFHNADTYSLAQKIAELVQKPELLKSNGEINKMLAEKNYNWKDIAKQTTKLYSSATKINSLKKLRPVKA</sequence>
<dbReference type="InterPro" id="IPR050194">
    <property type="entry name" value="Glycosyltransferase_grp1"/>
</dbReference>
<dbReference type="STRING" id="1798705.A2563_05400"/>
<evidence type="ECO:0008006" key="5">
    <source>
        <dbReference type="Google" id="ProtNLM"/>
    </source>
</evidence>
<dbReference type="GO" id="GO:0016757">
    <property type="term" value="F:glycosyltransferase activity"/>
    <property type="evidence" value="ECO:0007669"/>
    <property type="project" value="InterPro"/>
</dbReference>
<feature type="domain" description="Glycosyltransferase subfamily 4-like N-terminal" evidence="2">
    <location>
        <begin position="15"/>
        <end position="177"/>
    </location>
</feature>
<dbReference type="Pfam" id="PF00534">
    <property type="entry name" value="Glycos_transf_1"/>
    <property type="match status" value="1"/>
</dbReference>
<dbReference type="EMBL" id="MFRA01000006">
    <property type="protein sequence ID" value="OGH92391.1"/>
    <property type="molecule type" value="Genomic_DNA"/>
</dbReference>
<reference evidence="3 4" key="1">
    <citation type="journal article" date="2016" name="Nat. Commun.">
        <title>Thousands of microbial genomes shed light on interconnected biogeochemical processes in an aquifer system.</title>
        <authorList>
            <person name="Anantharaman K."/>
            <person name="Brown C.T."/>
            <person name="Hug L.A."/>
            <person name="Sharon I."/>
            <person name="Castelle C.J."/>
            <person name="Probst A.J."/>
            <person name="Thomas B.C."/>
            <person name="Singh A."/>
            <person name="Wilkins M.J."/>
            <person name="Karaoz U."/>
            <person name="Brodie E.L."/>
            <person name="Williams K.H."/>
            <person name="Hubbard S.S."/>
            <person name="Banfield J.F."/>
        </authorList>
    </citation>
    <scope>NUCLEOTIDE SEQUENCE [LARGE SCALE GENOMIC DNA]</scope>
</reference>
<dbReference type="AlphaFoldDB" id="A0A1F6P884"/>
<comment type="caution">
    <text evidence="3">The sequence shown here is derived from an EMBL/GenBank/DDBJ whole genome shotgun (WGS) entry which is preliminary data.</text>
</comment>
<accession>A0A1F6P884</accession>
<protein>
    <recommendedName>
        <fullName evidence="5">Glycosyl transferase family 1</fullName>
    </recommendedName>
</protein>
<feature type="domain" description="Glycosyl transferase family 1" evidence="1">
    <location>
        <begin position="192"/>
        <end position="347"/>
    </location>
</feature>
<proteinExistence type="predicted"/>
<dbReference type="InterPro" id="IPR028098">
    <property type="entry name" value="Glyco_trans_4-like_N"/>
</dbReference>
<name>A0A1F6P884_9BACT</name>
<dbReference type="Pfam" id="PF13439">
    <property type="entry name" value="Glyco_transf_4"/>
    <property type="match status" value="1"/>
</dbReference>
<evidence type="ECO:0000313" key="3">
    <source>
        <dbReference type="EMBL" id="OGH92391.1"/>
    </source>
</evidence>
<evidence type="ECO:0000259" key="2">
    <source>
        <dbReference type="Pfam" id="PF13439"/>
    </source>
</evidence>
<dbReference type="InterPro" id="IPR001296">
    <property type="entry name" value="Glyco_trans_1"/>
</dbReference>